<dbReference type="AlphaFoldDB" id="A0A644YWT6"/>
<reference evidence="1" key="1">
    <citation type="submission" date="2019-08" db="EMBL/GenBank/DDBJ databases">
        <authorList>
            <person name="Kucharzyk K."/>
            <person name="Murdoch R.W."/>
            <person name="Higgins S."/>
            <person name="Loffler F."/>
        </authorList>
    </citation>
    <scope>NUCLEOTIDE SEQUENCE</scope>
</reference>
<organism evidence="1">
    <name type="scientific">bioreactor metagenome</name>
    <dbReference type="NCBI Taxonomy" id="1076179"/>
    <lineage>
        <taxon>unclassified sequences</taxon>
        <taxon>metagenomes</taxon>
        <taxon>ecological metagenomes</taxon>
    </lineage>
</organism>
<comment type="caution">
    <text evidence="1">The sequence shown here is derived from an EMBL/GenBank/DDBJ whole genome shotgun (WGS) entry which is preliminary data.</text>
</comment>
<name>A0A644YWT6_9ZZZZ</name>
<accession>A0A644YWT6</accession>
<evidence type="ECO:0000313" key="1">
    <source>
        <dbReference type="EMBL" id="MPM33065.1"/>
    </source>
</evidence>
<sequence>MTNPKFQIGEKVYHITPESDQGVVLDCTFSMRKGYWLYLVTFGPEKDSMDYYEDELSTSKTF</sequence>
<gene>
    <name evidence="1" type="ORF">SDC9_79632</name>
</gene>
<evidence type="ECO:0008006" key="2">
    <source>
        <dbReference type="Google" id="ProtNLM"/>
    </source>
</evidence>
<proteinExistence type="predicted"/>
<dbReference type="EMBL" id="VSSQ01006545">
    <property type="protein sequence ID" value="MPM33065.1"/>
    <property type="molecule type" value="Genomic_DNA"/>
</dbReference>
<protein>
    <recommendedName>
        <fullName evidence="2">DUF1653 domain-containing protein</fullName>
    </recommendedName>
</protein>